<feature type="transmembrane region" description="Helical" evidence="1">
    <location>
        <begin position="63"/>
        <end position="85"/>
    </location>
</feature>
<evidence type="ECO:0008006" key="3">
    <source>
        <dbReference type="Google" id="ProtNLM"/>
    </source>
</evidence>
<protein>
    <recommendedName>
        <fullName evidence="3">Holin</fullName>
    </recommendedName>
</protein>
<evidence type="ECO:0000256" key="1">
    <source>
        <dbReference type="SAM" id="Phobius"/>
    </source>
</evidence>
<feature type="transmembrane region" description="Helical" evidence="1">
    <location>
        <begin position="37"/>
        <end position="57"/>
    </location>
</feature>
<feature type="transmembrane region" description="Helical" evidence="1">
    <location>
        <begin position="6"/>
        <end position="25"/>
    </location>
</feature>
<name>A0A645AJH9_9ZZZZ</name>
<keyword evidence="1" id="KW-1133">Transmembrane helix</keyword>
<comment type="caution">
    <text evidence="2">The sequence shown here is derived from an EMBL/GenBank/DDBJ whole genome shotgun (WGS) entry which is preliminary data.</text>
</comment>
<reference evidence="2" key="1">
    <citation type="submission" date="2019-08" db="EMBL/GenBank/DDBJ databases">
        <authorList>
            <person name="Kucharzyk K."/>
            <person name="Murdoch R.W."/>
            <person name="Higgins S."/>
            <person name="Loffler F."/>
        </authorList>
    </citation>
    <scope>NUCLEOTIDE SEQUENCE</scope>
</reference>
<dbReference type="AlphaFoldDB" id="A0A645AJH9"/>
<keyword evidence="1" id="KW-0812">Transmembrane</keyword>
<dbReference type="EMBL" id="VSSQ01014277">
    <property type="protein sequence ID" value="MPM53309.1"/>
    <property type="molecule type" value="Genomic_DNA"/>
</dbReference>
<proteinExistence type="predicted"/>
<sequence>MPDITALITSFGILVGITTIITEVLKKILWNKIPTSLLAFIVSQLITISAFISYCAFNSIPIMWYYFLGVIVSGFMVAYAAMFGFDKLREIITSMGIKDKEQ</sequence>
<accession>A0A645AJH9</accession>
<keyword evidence="1" id="KW-0472">Membrane</keyword>
<evidence type="ECO:0000313" key="2">
    <source>
        <dbReference type="EMBL" id="MPM53309.1"/>
    </source>
</evidence>
<organism evidence="2">
    <name type="scientific">bioreactor metagenome</name>
    <dbReference type="NCBI Taxonomy" id="1076179"/>
    <lineage>
        <taxon>unclassified sequences</taxon>
        <taxon>metagenomes</taxon>
        <taxon>ecological metagenomes</taxon>
    </lineage>
</organism>
<gene>
    <name evidence="2" type="ORF">SDC9_100076</name>
</gene>